<keyword evidence="6" id="KW-1185">Reference proteome</keyword>
<dbReference type="Pfam" id="PF00085">
    <property type="entry name" value="Thioredoxin"/>
    <property type="match status" value="1"/>
</dbReference>
<dbReference type="Gene3D" id="3.40.30.10">
    <property type="entry name" value="Glutaredoxin"/>
    <property type="match status" value="1"/>
</dbReference>
<evidence type="ECO:0000313" key="5">
    <source>
        <dbReference type="EMBL" id="KAF9586808.1"/>
    </source>
</evidence>
<dbReference type="PROSITE" id="PS00194">
    <property type="entry name" value="THIOREDOXIN_1"/>
    <property type="match status" value="1"/>
</dbReference>
<dbReference type="Proteomes" id="UP000631114">
    <property type="component" value="Unassembled WGS sequence"/>
</dbReference>
<dbReference type="InterPro" id="IPR017937">
    <property type="entry name" value="Thioredoxin_CS"/>
</dbReference>
<organism evidence="5 6">
    <name type="scientific">Coptis chinensis</name>
    <dbReference type="NCBI Taxonomy" id="261450"/>
    <lineage>
        <taxon>Eukaryota</taxon>
        <taxon>Viridiplantae</taxon>
        <taxon>Streptophyta</taxon>
        <taxon>Embryophyta</taxon>
        <taxon>Tracheophyta</taxon>
        <taxon>Spermatophyta</taxon>
        <taxon>Magnoliopsida</taxon>
        <taxon>Ranunculales</taxon>
        <taxon>Ranunculaceae</taxon>
        <taxon>Coptidoideae</taxon>
        <taxon>Coptis</taxon>
    </lineage>
</organism>
<dbReference type="CDD" id="cd02947">
    <property type="entry name" value="TRX_family"/>
    <property type="match status" value="1"/>
</dbReference>
<evidence type="ECO:0000313" key="6">
    <source>
        <dbReference type="Proteomes" id="UP000631114"/>
    </source>
</evidence>
<dbReference type="PRINTS" id="PR00421">
    <property type="entry name" value="THIOREDOXIN"/>
</dbReference>
<dbReference type="InterPro" id="IPR013766">
    <property type="entry name" value="Thioredoxin_domain"/>
</dbReference>
<evidence type="ECO:0000256" key="1">
    <source>
        <dbReference type="ARBA" id="ARBA00022982"/>
    </source>
</evidence>
<keyword evidence="2" id="KW-1015">Disulfide bond</keyword>
<gene>
    <name evidence="5" type="ORF">IFM89_039970</name>
</gene>
<dbReference type="AlphaFoldDB" id="A0A835L9C0"/>
<comment type="caution">
    <text evidence="5">The sequence shown here is derived from an EMBL/GenBank/DDBJ whole genome shotgun (WGS) entry which is preliminary data.</text>
</comment>
<evidence type="ECO:0000259" key="4">
    <source>
        <dbReference type="PROSITE" id="PS51352"/>
    </source>
</evidence>
<name>A0A835L9C0_9MAGN</name>
<dbReference type="InterPro" id="IPR036249">
    <property type="entry name" value="Thioredoxin-like_sf"/>
</dbReference>
<accession>A0A835L9C0</accession>
<dbReference type="EMBL" id="JADFTS010000094">
    <property type="protein sequence ID" value="KAF9586808.1"/>
    <property type="molecule type" value="Genomic_DNA"/>
</dbReference>
<dbReference type="FunFam" id="3.40.30.10:FF:000245">
    <property type="entry name" value="Thioredoxin"/>
    <property type="match status" value="1"/>
</dbReference>
<dbReference type="InterPro" id="IPR050620">
    <property type="entry name" value="Thioredoxin_H-type-like"/>
</dbReference>
<proteinExistence type="predicted"/>
<dbReference type="PANTHER" id="PTHR10438:SF463">
    <property type="entry name" value="THIOREDOXIN"/>
    <property type="match status" value="1"/>
</dbReference>
<reference evidence="5 6" key="1">
    <citation type="submission" date="2020-10" db="EMBL/GenBank/DDBJ databases">
        <title>The Coptis chinensis genome and diversification of protoberbering-type alkaloids.</title>
        <authorList>
            <person name="Wang B."/>
            <person name="Shu S."/>
            <person name="Song C."/>
            <person name="Liu Y."/>
        </authorList>
    </citation>
    <scope>NUCLEOTIDE SEQUENCE [LARGE SCALE GENOMIC DNA]</scope>
    <source>
        <strain evidence="5">HL-2020</strain>
        <tissue evidence="5">Leaf</tissue>
    </source>
</reference>
<dbReference type="PANTHER" id="PTHR10438">
    <property type="entry name" value="THIOREDOXIN"/>
    <property type="match status" value="1"/>
</dbReference>
<dbReference type="PROSITE" id="PS51352">
    <property type="entry name" value="THIOREDOXIN_2"/>
    <property type="match status" value="1"/>
</dbReference>
<keyword evidence="3" id="KW-0676">Redox-active center</keyword>
<evidence type="ECO:0000256" key="2">
    <source>
        <dbReference type="ARBA" id="ARBA00023157"/>
    </source>
</evidence>
<feature type="domain" description="Thioredoxin" evidence="4">
    <location>
        <begin position="12"/>
        <end position="138"/>
    </location>
</feature>
<keyword evidence="1" id="KW-0249">Electron transport</keyword>
<dbReference type="SUPFAM" id="SSF52833">
    <property type="entry name" value="Thioredoxin-like"/>
    <property type="match status" value="1"/>
</dbReference>
<sequence>MGSDYSTFPTVSNYYTSMPTRSYNGSSKESCVRSFHTTYDWNKHLDNIKGSCQLMVIDFTASWCGPCKAIEPAFMELAAKFTDVIFVKIDVDELMSVAGEFGVEAMPTFVLIKHGKKVDKLVGAKKNELEKMIEMHRVQLKNPMEQGTTSASFSQFRLT</sequence>
<protein>
    <recommendedName>
        <fullName evidence="4">Thioredoxin domain-containing protein</fullName>
    </recommendedName>
</protein>
<dbReference type="OrthoDB" id="10263751at2759"/>
<evidence type="ECO:0000256" key="3">
    <source>
        <dbReference type="ARBA" id="ARBA00023284"/>
    </source>
</evidence>
<keyword evidence="1" id="KW-0813">Transport</keyword>